<comment type="caution">
    <text evidence="5">The sequence shown here is derived from an EMBL/GenBank/DDBJ whole genome shotgun (WGS) entry which is preliminary data.</text>
</comment>
<dbReference type="EMBL" id="BSNX01000075">
    <property type="protein sequence ID" value="GLQ76059.1"/>
    <property type="molecule type" value="Genomic_DNA"/>
</dbReference>
<feature type="domain" description="Carboxyltransferase" evidence="4">
    <location>
        <begin position="24"/>
        <end position="303"/>
    </location>
</feature>
<dbReference type="PANTHER" id="PTHR43309:SF4">
    <property type="entry name" value="CARBOXYLTRANSFERASE DOMAIN-CONTAINING PROTEIN"/>
    <property type="match status" value="1"/>
</dbReference>
<dbReference type="RefSeq" id="WP_224055664.1">
    <property type="nucleotide sequence ID" value="NZ_AP025145.1"/>
</dbReference>
<dbReference type="AlphaFoldDB" id="A0AAV5NZY6"/>
<evidence type="ECO:0000256" key="2">
    <source>
        <dbReference type="ARBA" id="ARBA00022801"/>
    </source>
</evidence>
<name>A0AAV5NZY6_9VIBR</name>
<dbReference type="NCBIfam" id="TIGR00724">
    <property type="entry name" value="urea_amlyse_rel"/>
    <property type="match status" value="1"/>
</dbReference>
<dbReference type="Pfam" id="PF02626">
    <property type="entry name" value="CT_A_B"/>
    <property type="match status" value="1"/>
</dbReference>
<dbReference type="InterPro" id="IPR003778">
    <property type="entry name" value="CT_A_B"/>
</dbReference>
<dbReference type="InterPro" id="IPR052708">
    <property type="entry name" value="PxpC"/>
</dbReference>
<dbReference type="Proteomes" id="UP001156690">
    <property type="component" value="Unassembled WGS sequence"/>
</dbReference>
<evidence type="ECO:0000256" key="1">
    <source>
        <dbReference type="ARBA" id="ARBA00022741"/>
    </source>
</evidence>
<keyword evidence="3" id="KW-0067">ATP-binding</keyword>
<evidence type="ECO:0000256" key="3">
    <source>
        <dbReference type="ARBA" id="ARBA00022840"/>
    </source>
</evidence>
<dbReference type="GO" id="GO:0016787">
    <property type="term" value="F:hydrolase activity"/>
    <property type="evidence" value="ECO:0007669"/>
    <property type="project" value="UniProtKB-KW"/>
</dbReference>
<evidence type="ECO:0000313" key="5">
    <source>
        <dbReference type="EMBL" id="GLQ76059.1"/>
    </source>
</evidence>
<dbReference type="Gene3D" id="2.40.100.10">
    <property type="entry name" value="Cyclophilin-like"/>
    <property type="match status" value="1"/>
</dbReference>
<keyword evidence="2 5" id="KW-0378">Hydrolase</keyword>
<evidence type="ECO:0000313" key="6">
    <source>
        <dbReference type="Proteomes" id="UP001156690"/>
    </source>
</evidence>
<dbReference type="SMART" id="SM00797">
    <property type="entry name" value="AHS2"/>
    <property type="match status" value="1"/>
</dbReference>
<accession>A0AAV5NZY6</accession>
<keyword evidence="6" id="KW-1185">Reference proteome</keyword>
<organism evidence="5 6">
    <name type="scientific">Vibrio penaeicida</name>
    <dbReference type="NCBI Taxonomy" id="104609"/>
    <lineage>
        <taxon>Bacteria</taxon>
        <taxon>Pseudomonadati</taxon>
        <taxon>Pseudomonadota</taxon>
        <taxon>Gammaproteobacteria</taxon>
        <taxon>Vibrionales</taxon>
        <taxon>Vibrionaceae</taxon>
        <taxon>Vibrio</taxon>
    </lineage>
</organism>
<dbReference type="PANTHER" id="PTHR43309">
    <property type="entry name" value="5-OXOPROLINASE SUBUNIT C"/>
    <property type="match status" value="1"/>
</dbReference>
<proteinExistence type="predicted"/>
<keyword evidence="1" id="KW-0547">Nucleotide-binding</keyword>
<reference evidence="6" key="1">
    <citation type="journal article" date="2019" name="Int. J. Syst. Evol. Microbiol.">
        <title>The Global Catalogue of Microorganisms (GCM) 10K type strain sequencing project: providing services to taxonomists for standard genome sequencing and annotation.</title>
        <authorList>
            <consortium name="The Broad Institute Genomics Platform"/>
            <consortium name="The Broad Institute Genome Sequencing Center for Infectious Disease"/>
            <person name="Wu L."/>
            <person name="Ma J."/>
        </authorList>
    </citation>
    <scope>NUCLEOTIDE SEQUENCE [LARGE SCALE GENOMIC DNA]</scope>
    <source>
        <strain evidence="6">NBRC 15640</strain>
    </source>
</reference>
<sequence length="306" mass="33729">MSFEVINPGLLALIQDLGRFGYQHMGITTGGPMDEHAFCWANRILDNPQNAPQLEITFGKLTLKALADTCIAITGADLNARIGDKKIQPWNTYRIQKGDTLNFDSPKNGLRAYLAVKGGFIIDLQLDSASTVSREKIGGIENGRALKQGDVLRFTPCKDDIKIRTPKWAIPDYTAPLELGVMLGYQYRDFPNNDIMTLFSTAYEVSSNIDRMGYRLSGQAIRCNRDGIISEGIAYGAIQIPKDGQPIVLMRDRQTIGGYPKIGCLSALGAGQLAQRAPGSQISFYQMDVGEAEAQRVIFNRVMQTK</sequence>
<dbReference type="SUPFAM" id="SSF50891">
    <property type="entry name" value="Cyclophilin-like"/>
    <property type="match status" value="1"/>
</dbReference>
<dbReference type="GO" id="GO:0005524">
    <property type="term" value="F:ATP binding"/>
    <property type="evidence" value="ECO:0007669"/>
    <property type="project" value="UniProtKB-KW"/>
</dbReference>
<dbReference type="InterPro" id="IPR029000">
    <property type="entry name" value="Cyclophilin-like_dom_sf"/>
</dbReference>
<evidence type="ECO:0000259" key="4">
    <source>
        <dbReference type="SMART" id="SM00797"/>
    </source>
</evidence>
<gene>
    <name evidence="5" type="primary">ybgK</name>
    <name evidence="5" type="ORF">GCM10007932_54220</name>
</gene>
<protein>
    <submittedName>
        <fullName evidence="5">Allophanate hydrolase</fullName>
    </submittedName>
</protein>